<evidence type="ECO:0000259" key="3">
    <source>
        <dbReference type="PROSITE" id="PS50011"/>
    </source>
</evidence>
<name>A0AAV6WAT3_9LAMI</name>
<dbReference type="EMBL" id="WHWC01000016">
    <property type="protein sequence ID" value="KAG8367248.1"/>
    <property type="molecule type" value="Genomic_DNA"/>
</dbReference>
<sequence length="394" mass="44908">MCIPFLNPLLHNHISQPKFTFPIQEPSSSTIFSFKDNKVASKNNKDEGTSTATEKMEVAEDPSNKKNTKPTVLLFQGTNRKDQFEITHPIGKSNNGLVQVYKAISSSSSIPNEDTSPIVSYVAVKCVNRDYQPQAVRNLTTDVCRSILIPYHRNIIGITKNFNYKTYYCVVFPLMGNSLRSIMHTRFSKGFPEECIVVALKEILTAISFIYKHGDVDLQINAGNIFFTGKEIKLAFSASTYECQDHNQSSSSSSSPQSYMPMSSICKWAVPPEYPSELFKHKRDIWMIGITALELAYGGLWVSSKADLQKRLYTIEMCKKRLPDCWINKKEIGIKMLRSLLFKERNFSRDFQKMVISCLSSQAYYRPTIQELLESEVFAKCKKDVNYFCRLVGE</sequence>
<dbReference type="Proteomes" id="UP000826271">
    <property type="component" value="Unassembled WGS sequence"/>
</dbReference>
<protein>
    <recommendedName>
        <fullName evidence="3">Protein kinase domain-containing protein</fullName>
    </recommendedName>
</protein>
<organism evidence="4 5">
    <name type="scientific">Buddleja alternifolia</name>
    <dbReference type="NCBI Taxonomy" id="168488"/>
    <lineage>
        <taxon>Eukaryota</taxon>
        <taxon>Viridiplantae</taxon>
        <taxon>Streptophyta</taxon>
        <taxon>Embryophyta</taxon>
        <taxon>Tracheophyta</taxon>
        <taxon>Spermatophyta</taxon>
        <taxon>Magnoliopsida</taxon>
        <taxon>eudicotyledons</taxon>
        <taxon>Gunneridae</taxon>
        <taxon>Pentapetalae</taxon>
        <taxon>asterids</taxon>
        <taxon>lamiids</taxon>
        <taxon>Lamiales</taxon>
        <taxon>Scrophulariaceae</taxon>
        <taxon>Buddlejeae</taxon>
        <taxon>Buddleja</taxon>
    </lineage>
</organism>
<evidence type="ECO:0000256" key="2">
    <source>
        <dbReference type="SAM" id="MobiDB-lite"/>
    </source>
</evidence>
<dbReference type="SMART" id="SM00220">
    <property type="entry name" value="S_TKc"/>
    <property type="match status" value="1"/>
</dbReference>
<dbReference type="Gene3D" id="1.10.510.10">
    <property type="entry name" value="Transferase(Phosphotransferase) domain 1"/>
    <property type="match status" value="1"/>
</dbReference>
<dbReference type="AlphaFoldDB" id="A0AAV6WAT3"/>
<dbReference type="InterPro" id="IPR011009">
    <property type="entry name" value="Kinase-like_dom_sf"/>
</dbReference>
<dbReference type="PANTHER" id="PTHR48014">
    <property type="entry name" value="SERINE/THREONINE-PROTEIN KINASE FRAY2"/>
    <property type="match status" value="1"/>
</dbReference>
<feature type="region of interest" description="Disordered" evidence="2">
    <location>
        <begin position="40"/>
        <end position="69"/>
    </location>
</feature>
<reference evidence="4" key="1">
    <citation type="submission" date="2019-10" db="EMBL/GenBank/DDBJ databases">
        <authorList>
            <person name="Zhang R."/>
            <person name="Pan Y."/>
            <person name="Wang J."/>
            <person name="Ma R."/>
            <person name="Yu S."/>
        </authorList>
    </citation>
    <scope>NUCLEOTIDE SEQUENCE</scope>
    <source>
        <strain evidence="4">LA-IB0</strain>
        <tissue evidence="4">Leaf</tissue>
    </source>
</reference>
<evidence type="ECO:0000313" key="4">
    <source>
        <dbReference type="EMBL" id="KAG8367248.1"/>
    </source>
</evidence>
<evidence type="ECO:0000313" key="5">
    <source>
        <dbReference type="Proteomes" id="UP000826271"/>
    </source>
</evidence>
<dbReference type="PROSITE" id="PS50011">
    <property type="entry name" value="PROTEIN_KINASE_DOM"/>
    <property type="match status" value="1"/>
</dbReference>
<dbReference type="SUPFAM" id="SSF56112">
    <property type="entry name" value="Protein kinase-like (PK-like)"/>
    <property type="match status" value="1"/>
</dbReference>
<feature type="domain" description="Protein kinase" evidence="3">
    <location>
        <begin position="84"/>
        <end position="378"/>
    </location>
</feature>
<accession>A0AAV6WAT3</accession>
<feature type="compositionally biased region" description="Basic and acidic residues" evidence="2">
    <location>
        <begin position="40"/>
        <end position="64"/>
    </location>
</feature>
<proteinExistence type="inferred from homology"/>
<dbReference type="GO" id="GO:0004672">
    <property type="term" value="F:protein kinase activity"/>
    <property type="evidence" value="ECO:0007669"/>
    <property type="project" value="InterPro"/>
</dbReference>
<dbReference type="InterPro" id="IPR047173">
    <property type="entry name" value="STRAD_A/B-like"/>
</dbReference>
<dbReference type="GO" id="GO:0005524">
    <property type="term" value="F:ATP binding"/>
    <property type="evidence" value="ECO:0007669"/>
    <property type="project" value="InterPro"/>
</dbReference>
<comment type="similarity">
    <text evidence="1">Belongs to the protein kinase superfamily. STE Ser/Thr protein kinase family. STE20 subfamily.</text>
</comment>
<dbReference type="Pfam" id="PF00069">
    <property type="entry name" value="Pkinase"/>
    <property type="match status" value="1"/>
</dbReference>
<evidence type="ECO:0000256" key="1">
    <source>
        <dbReference type="ARBA" id="ARBA00008874"/>
    </source>
</evidence>
<comment type="caution">
    <text evidence="4">The sequence shown here is derived from an EMBL/GenBank/DDBJ whole genome shotgun (WGS) entry which is preliminary data.</text>
</comment>
<dbReference type="InterPro" id="IPR000719">
    <property type="entry name" value="Prot_kinase_dom"/>
</dbReference>
<keyword evidence="5" id="KW-1185">Reference proteome</keyword>
<dbReference type="PANTHER" id="PTHR48014:SF26">
    <property type="entry name" value="KINASE FAMILY PROTEIN"/>
    <property type="match status" value="1"/>
</dbReference>
<gene>
    <name evidence="4" type="ORF">BUALT_Bualt16G0052800</name>
</gene>
<dbReference type="GO" id="GO:0043539">
    <property type="term" value="F:protein serine/threonine kinase activator activity"/>
    <property type="evidence" value="ECO:0007669"/>
    <property type="project" value="InterPro"/>
</dbReference>